<evidence type="ECO:0000313" key="6">
    <source>
        <dbReference type="EMBL" id="MCE7029598.1"/>
    </source>
</evidence>
<evidence type="ECO:0000256" key="5">
    <source>
        <dbReference type="SAM" id="Phobius"/>
    </source>
</evidence>
<dbReference type="RefSeq" id="WP_233720589.1">
    <property type="nucleotide sequence ID" value="NZ_JAJUWU010000017.1"/>
</dbReference>
<protein>
    <submittedName>
        <fullName evidence="6">DoxX family protein</fullName>
    </submittedName>
</protein>
<evidence type="ECO:0000313" key="7">
    <source>
        <dbReference type="Proteomes" id="UP001139035"/>
    </source>
</evidence>
<proteinExistence type="predicted"/>
<keyword evidence="4 5" id="KW-0472">Membrane</keyword>
<dbReference type="Proteomes" id="UP001139035">
    <property type="component" value="Unassembled WGS sequence"/>
</dbReference>
<reference evidence="6" key="1">
    <citation type="submission" date="2022-01" db="EMBL/GenBank/DDBJ databases">
        <title>Jiella avicenniae sp. nov., a novel endophytic bacterium isolated from bark of Avicennia marina.</title>
        <authorList>
            <person name="Tuo L."/>
        </authorList>
    </citation>
    <scope>NUCLEOTIDE SEQUENCE</scope>
    <source>
        <strain evidence="6">CBK1P-4</strain>
    </source>
</reference>
<accession>A0A9X1P5D6</accession>
<gene>
    <name evidence="6" type="ORF">LZD57_16535</name>
</gene>
<evidence type="ECO:0000256" key="2">
    <source>
        <dbReference type="ARBA" id="ARBA00022692"/>
    </source>
</evidence>
<feature type="transmembrane region" description="Helical" evidence="5">
    <location>
        <begin position="39"/>
        <end position="60"/>
    </location>
</feature>
<evidence type="ECO:0000256" key="3">
    <source>
        <dbReference type="ARBA" id="ARBA00022989"/>
    </source>
</evidence>
<dbReference type="GO" id="GO:0016020">
    <property type="term" value="C:membrane"/>
    <property type="evidence" value="ECO:0007669"/>
    <property type="project" value="UniProtKB-SubCell"/>
</dbReference>
<comment type="caution">
    <text evidence="6">The sequence shown here is derived from an EMBL/GenBank/DDBJ whole genome shotgun (WGS) entry which is preliminary data.</text>
</comment>
<keyword evidence="7" id="KW-1185">Reference proteome</keyword>
<feature type="transmembrane region" description="Helical" evidence="5">
    <location>
        <begin position="93"/>
        <end position="112"/>
    </location>
</feature>
<keyword evidence="3 5" id="KW-1133">Transmembrane helix</keyword>
<dbReference type="AlphaFoldDB" id="A0A9X1P5D6"/>
<sequence>MTRPGWRNLYAWALSAFFVVGGSVNLFPPEAVIADYRRWGYPDGFHVVTGLLELTAALLIAFPGTRLAGSALAAVLMVAAAGTVSLHGEYSHAVIPLAVLALVGLNAWLSGLRAT</sequence>
<feature type="transmembrane region" description="Helical" evidence="5">
    <location>
        <begin position="67"/>
        <end position="87"/>
    </location>
</feature>
<keyword evidence="2 5" id="KW-0812">Transmembrane</keyword>
<comment type="subcellular location">
    <subcellularLocation>
        <location evidence="1">Membrane</location>
        <topology evidence="1">Multi-pass membrane protein</topology>
    </subcellularLocation>
</comment>
<evidence type="ECO:0000256" key="1">
    <source>
        <dbReference type="ARBA" id="ARBA00004141"/>
    </source>
</evidence>
<feature type="transmembrane region" description="Helical" evidence="5">
    <location>
        <begin position="9"/>
        <end position="27"/>
    </location>
</feature>
<dbReference type="InterPro" id="IPR032808">
    <property type="entry name" value="DoxX"/>
</dbReference>
<evidence type="ECO:0000256" key="4">
    <source>
        <dbReference type="ARBA" id="ARBA00023136"/>
    </source>
</evidence>
<name>A0A9X1P5D6_9HYPH</name>
<organism evidence="6 7">
    <name type="scientific">Jiella avicenniae</name>
    <dbReference type="NCBI Taxonomy" id="2907202"/>
    <lineage>
        <taxon>Bacteria</taxon>
        <taxon>Pseudomonadati</taxon>
        <taxon>Pseudomonadota</taxon>
        <taxon>Alphaproteobacteria</taxon>
        <taxon>Hyphomicrobiales</taxon>
        <taxon>Aurantimonadaceae</taxon>
        <taxon>Jiella</taxon>
    </lineage>
</organism>
<dbReference type="Pfam" id="PF13564">
    <property type="entry name" value="DoxX_2"/>
    <property type="match status" value="1"/>
</dbReference>
<dbReference type="EMBL" id="JAJUWU010000017">
    <property type="protein sequence ID" value="MCE7029598.1"/>
    <property type="molecule type" value="Genomic_DNA"/>
</dbReference>